<keyword evidence="2" id="KW-0472">Membrane</keyword>
<proteinExistence type="predicted"/>
<feature type="compositionally biased region" description="Low complexity" evidence="1">
    <location>
        <begin position="1"/>
        <end position="11"/>
    </location>
</feature>
<protein>
    <submittedName>
        <fullName evidence="3">Uncharacterized protein</fullName>
    </submittedName>
</protein>
<keyword evidence="2" id="KW-1133">Transmembrane helix</keyword>
<dbReference type="AlphaFoldDB" id="A0A166BH46"/>
<feature type="region of interest" description="Disordered" evidence="1">
    <location>
        <begin position="160"/>
        <end position="197"/>
    </location>
</feature>
<evidence type="ECO:0000313" key="3">
    <source>
        <dbReference type="EMBL" id="KZT36372.1"/>
    </source>
</evidence>
<feature type="transmembrane region" description="Helical" evidence="2">
    <location>
        <begin position="282"/>
        <end position="305"/>
    </location>
</feature>
<feature type="compositionally biased region" description="Polar residues" evidence="1">
    <location>
        <begin position="50"/>
        <end position="64"/>
    </location>
</feature>
<evidence type="ECO:0000256" key="1">
    <source>
        <dbReference type="SAM" id="MobiDB-lite"/>
    </source>
</evidence>
<feature type="transmembrane region" description="Helical" evidence="2">
    <location>
        <begin position="129"/>
        <end position="151"/>
    </location>
</feature>
<feature type="region of interest" description="Disordered" evidence="1">
    <location>
        <begin position="216"/>
        <end position="243"/>
    </location>
</feature>
<dbReference type="Proteomes" id="UP000076798">
    <property type="component" value="Unassembled WGS sequence"/>
</dbReference>
<feature type="compositionally biased region" description="Basic and acidic residues" evidence="1">
    <location>
        <begin position="160"/>
        <end position="171"/>
    </location>
</feature>
<dbReference type="OrthoDB" id="2653987at2759"/>
<feature type="compositionally biased region" description="Low complexity" evidence="1">
    <location>
        <begin position="216"/>
        <end position="240"/>
    </location>
</feature>
<feature type="region of interest" description="Disordered" evidence="1">
    <location>
        <begin position="1"/>
        <end position="71"/>
    </location>
</feature>
<feature type="compositionally biased region" description="Low complexity" evidence="1">
    <location>
        <begin position="30"/>
        <end position="49"/>
    </location>
</feature>
<name>A0A166BH46_9AGAM</name>
<accession>A0A166BH46</accession>
<reference evidence="3 4" key="1">
    <citation type="journal article" date="2016" name="Mol. Biol. Evol.">
        <title>Comparative Genomics of Early-Diverging Mushroom-Forming Fungi Provides Insights into the Origins of Lignocellulose Decay Capabilities.</title>
        <authorList>
            <person name="Nagy L.G."/>
            <person name="Riley R."/>
            <person name="Tritt A."/>
            <person name="Adam C."/>
            <person name="Daum C."/>
            <person name="Floudas D."/>
            <person name="Sun H."/>
            <person name="Yadav J.S."/>
            <person name="Pangilinan J."/>
            <person name="Larsson K.H."/>
            <person name="Matsuura K."/>
            <person name="Barry K."/>
            <person name="Labutti K."/>
            <person name="Kuo R."/>
            <person name="Ohm R.A."/>
            <person name="Bhattacharya S.S."/>
            <person name="Shirouzu T."/>
            <person name="Yoshinaga Y."/>
            <person name="Martin F.M."/>
            <person name="Grigoriev I.V."/>
            <person name="Hibbett D.S."/>
        </authorList>
    </citation>
    <scope>NUCLEOTIDE SEQUENCE [LARGE SCALE GENOMIC DNA]</scope>
    <source>
        <strain evidence="3 4">HHB10207 ss-3</strain>
    </source>
</reference>
<sequence length="308" mass="32214">MSLSSSSSSSSNDAKSPGPSTRHRAHTHTHTQAQAQTQGQVQSPVQTQGSWSASAPQRTKTQSEQDSEDEKARQKALSDLIKSWMDRMQLISMITTFFAATESQLLSVTTPSDDPNSTSGAMKAANATLSGALVLHSFSAVVAFLGAFVLVRYKLHEANREERKVDSHPQARDGSQSEKGPAPARDEVGGGGPWSANPHLVTVGPSSYFRRSSPPPYQYQYPSSSSPSSSGHSGPDSSGDPAPPAYLIERTHILAVLTALGGFILAVTGIICYAFAQQARVVGVFAGGCLGGCLVLAGVVVGGVCGGR</sequence>
<keyword evidence="2" id="KW-0812">Transmembrane</keyword>
<evidence type="ECO:0000256" key="2">
    <source>
        <dbReference type="SAM" id="Phobius"/>
    </source>
</evidence>
<dbReference type="EMBL" id="KV428109">
    <property type="protein sequence ID" value="KZT36372.1"/>
    <property type="molecule type" value="Genomic_DNA"/>
</dbReference>
<keyword evidence="4" id="KW-1185">Reference proteome</keyword>
<organism evidence="3 4">
    <name type="scientific">Sistotremastrum suecicum HHB10207 ss-3</name>
    <dbReference type="NCBI Taxonomy" id="1314776"/>
    <lineage>
        <taxon>Eukaryota</taxon>
        <taxon>Fungi</taxon>
        <taxon>Dikarya</taxon>
        <taxon>Basidiomycota</taxon>
        <taxon>Agaricomycotina</taxon>
        <taxon>Agaricomycetes</taxon>
        <taxon>Sistotremastrales</taxon>
        <taxon>Sistotremastraceae</taxon>
        <taxon>Sistotremastrum</taxon>
    </lineage>
</organism>
<feature type="transmembrane region" description="Helical" evidence="2">
    <location>
        <begin position="253"/>
        <end position="276"/>
    </location>
</feature>
<gene>
    <name evidence="3" type="ORF">SISSUDRAFT_70473</name>
</gene>
<evidence type="ECO:0000313" key="4">
    <source>
        <dbReference type="Proteomes" id="UP000076798"/>
    </source>
</evidence>